<dbReference type="GO" id="GO:0003824">
    <property type="term" value="F:catalytic activity"/>
    <property type="evidence" value="ECO:0007669"/>
    <property type="project" value="UniProtKB-ARBA"/>
</dbReference>
<dbReference type="InterPro" id="IPR008928">
    <property type="entry name" value="6-hairpin_glycosidase_sf"/>
</dbReference>
<dbReference type="GeneID" id="55992596"/>
<dbReference type="InterPro" id="IPR035396">
    <property type="entry name" value="Bac_rhamnosid6H"/>
</dbReference>
<keyword evidence="5" id="KW-1185">Reference proteome</keyword>
<dbReference type="OrthoDB" id="10036721at2759"/>
<dbReference type="AlphaFoldDB" id="A0A7H8QWD8"/>
<evidence type="ECO:0000259" key="3">
    <source>
        <dbReference type="Pfam" id="PF17390"/>
    </source>
</evidence>
<feature type="chain" id="PRO_5028905442" description="Alpha-L-rhamnosidase six-hairpin glycosidase domain-containing protein" evidence="1">
    <location>
        <begin position="23"/>
        <end position="684"/>
    </location>
</feature>
<evidence type="ECO:0000313" key="4">
    <source>
        <dbReference type="EMBL" id="QKX57978.1"/>
    </source>
</evidence>
<organism evidence="4 5">
    <name type="scientific">Talaromyces rugulosus</name>
    <name type="common">Penicillium rugulosum</name>
    <dbReference type="NCBI Taxonomy" id="121627"/>
    <lineage>
        <taxon>Eukaryota</taxon>
        <taxon>Fungi</taxon>
        <taxon>Dikarya</taxon>
        <taxon>Ascomycota</taxon>
        <taxon>Pezizomycotina</taxon>
        <taxon>Eurotiomycetes</taxon>
        <taxon>Eurotiomycetidae</taxon>
        <taxon>Eurotiales</taxon>
        <taxon>Trichocomaceae</taxon>
        <taxon>Talaromyces</taxon>
        <taxon>Talaromyces sect. Islandici</taxon>
    </lineage>
</organism>
<keyword evidence="1" id="KW-0732">Signal</keyword>
<proteinExistence type="predicted"/>
<dbReference type="Gene3D" id="2.60.420.10">
    <property type="entry name" value="Maltose phosphorylase, domain 3"/>
    <property type="match status" value="1"/>
</dbReference>
<gene>
    <name evidence="4" type="ORF">TRUGW13939_05098</name>
</gene>
<dbReference type="KEGG" id="trg:TRUGW13939_05098"/>
<evidence type="ECO:0008006" key="6">
    <source>
        <dbReference type="Google" id="ProtNLM"/>
    </source>
</evidence>
<feature type="domain" description="Alpha-L-rhamnosidase six-hairpin glycosidase" evidence="2">
    <location>
        <begin position="244"/>
        <end position="436"/>
    </location>
</feature>
<reference evidence="5" key="1">
    <citation type="submission" date="2020-06" db="EMBL/GenBank/DDBJ databases">
        <title>A chromosome-scale genome assembly of Talaromyces rugulosus W13939.</title>
        <authorList>
            <person name="Wang B."/>
            <person name="Guo L."/>
            <person name="Ye K."/>
            <person name="Wang L."/>
        </authorList>
    </citation>
    <scope>NUCLEOTIDE SEQUENCE [LARGE SCALE GENOMIC DNA]</scope>
    <source>
        <strain evidence="5">W13939</strain>
    </source>
</reference>
<feature type="signal peptide" evidence="1">
    <location>
        <begin position="1"/>
        <end position="22"/>
    </location>
</feature>
<dbReference type="Pfam" id="PF17389">
    <property type="entry name" value="Bac_rhamnosid6H"/>
    <property type="match status" value="1"/>
</dbReference>
<dbReference type="PROSITE" id="PS51257">
    <property type="entry name" value="PROKAR_LIPOPROTEIN"/>
    <property type="match status" value="1"/>
</dbReference>
<feature type="domain" description="Alpha-L-rhamnosidase C-terminal" evidence="3">
    <location>
        <begin position="576"/>
        <end position="649"/>
    </location>
</feature>
<dbReference type="PANTHER" id="PTHR34987:SF5">
    <property type="entry name" value="ALPHA-RHAMNOSIDASE"/>
    <property type="match status" value="1"/>
</dbReference>
<dbReference type="RefSeq" id="XP_035344156.1">
    <property type="nucleotide sequence ID" value="XM_035488263.1"/>
</dbReference>
<protein>
    <recommendedName>
        <fullName evidence="6">Alpha-L-rhamnosidase six-hairpin glycosidase domain-containing protein</fullName>
    </recommendedName>
</protein>
<evidence type="ECO:0000256" key="1">
    <source>
        <dbReference type="SAM" id="SignalP"/>
    </source>
</evidence>
<dbReference type="PANTHER" id="PTHR34987">
    <property type="entry name" value="C, PUTATIVE (AFU_ORTHOLOGUE AFUA_3G02880)-RELATED"/>
    <property type="match status" value="1"/>
</dbReference>
<dbReference type="InterPro" id="IPR012341">
    <property type="entry name" value="6hp_glycosidase-like_sf"/>
</dbReference>
<dbReference type="Gene3D" id="1.50.10.10">
    <property type="match status" value="1"/>
</dbReference>
<dbReference type="Pfam" id="PF17390">
    <property type="entry name" value="Bac_rhamnosid_C"/>
    <property type="match status" value="1"/>
</dbReference>
<name>A0A7H8QWD8_TALRU</name>
<dbReference type="Proteomes" id="UP000509510">
    <property type="component" value="Chromosome III"/>
</dbReference>
<evidence type="ECO:0000259" key="2">
    <source>
        <dbReference type="Pfam" id="PF17389"/>
    </source>
</evidence>
<dbReference type="GO" id="GO:0005975">
    <property type="term" value="P:carbohydrate metabolic process"/>
    <property type="evidence" value="ECO:0007669"/>
    <property type="project" value="InterPro"/>
</dbReference>
<accession>A0A7H8QWD8</accession>
<dbReference type="InterPro" id="IPR035398">
    <property type="entry name" value="Bac_rhamnosid_C"/>
</dbReference>
<dbReference type="SUPFAM" id="SSF48208">
    <property type="entry name" value="Six-hairpin glycosidases"/>
    <property type="match status" value="1"/>
</dbReference>
<sequence length="684" mass="72840">MVFVKPTRSLLYHALLTSPVLGGGCWQGSDCTGPLEPSFSGPWEANSYSPTSRTLAPVSILDSSNNVVSSYPGDSSLIGDDALLVFDFGKEVGGIVTLNYTASGDGTLGLAFTEAKNFTGSTSDSSNGGSGTDGFQYQNISSTTAADGTYTLPLGNLRGGFRYLTLFNIAGSAPLSVNITGIELELAFQPTWSNLQAYGGYFHSSDSLLNRIWYACTYTVQTNTIPPDTGRVWPPPASGWFNSAVLANSSSVVVDGAKRDRAIWSGDLGISVPSVLIGTGDLESVQNTLTSVYSNQQTSGEFFAAGPPIGMSGSDTYHMISMIATHDYVLYSNDLDWLASVWTGYQNAMTFITSKIDTTGLINVTGGIGWGRTSTESGYSTTGNMLLYRTLISGAKLAEWLGQPSLTTTWEGLAATLKAAINSESYNWDSSVGAFKNTATDSSVYPEDGNSMALYFDGADASYGTNISNQLLTNWGTFGAETPECPGTIVPFIESYEIKGHLAIRETQNALDLIRLSWGWYLNNPYGTESTILEGYNVDGSFEYRDSGYNKGGTYTSHSHAWSTGPTDALVSYIVGLRPTAPGGSQWTLEPQFGDLTSAEGGFTTPLGKYSAKWALTNSTNSTGYTLEFDVPQNTSGVVLLPSQSKQPQVSWNGTSTLQPVFNASTGLTQVSATGGNYKLSIVY</sequence>
<dbReference type="EMBL" id="CP055900">
    <property type="protein sequence ID" value="QKX57978.1"/>
    <property type="molecule type" value="Genomic_DNA"/>
</dbReference>
<evidence type="ECO:0000313" key="5">
    <source>
        <dbReference type="Proteomes" id="UP000509510"/>
    </source>
</evidence>